<sequence length="128" mass="14511">MAITYILLRAFCFLNRRAKPRTTATDKARLNKINSPLLKLPGEIRNRIYEFVAADDGGPVSLQHLQSDDKDVKVRGYGTYAGLTRVCRQIREEFLPSEFRGRTLSYAVTNKALQSSRRTPASRSTFLS</sequence>
<keyword evidence="2" id="KW-1185">Reference proteome</keyword>
<dbReference type="Proteomes" id="UP001521785">
    <property type="component" value="Unassembled WGS sequence"/>
</dbReference>
<evidence type="ECO:0000313" key="1">
    <source>
        <dbReference type="EMBL" id="KAL1595162.1"/>
    </source>
</evidence>
<reference evidence="1 2" key="1">
    <citation type="submission" date="2024-02" db="EMBL/GenBank/DDBJ databases">
        <title>De novo assembly and annotation of 12 fungi associated with fruit tree decline syndrome in Ontario, Canada.</title>
        <authorList>
            <person name="Sulman M."/>
            <person name="Ellouze W."/>
            <person name="Ilyukhin E."/>
        </authorList>
    </citation>
    <scope>NUCLEOTIDE SEQUENCE [LARGE SCALE GENOMIC DNA]</scope>
    <source>
        <strain evidence="1 2">M42-189</strain>
    </source>
</reference>
<name>A0ABR3QSN1_9PLEO</name>
<dbReference type="EMBL" id="JAKJXO020000016">
    <property type="protein sequence ID" value="KAL1595162.1"/>
    <property type="molecule type" value="Genomic_DNA"/>
</dbReference>
<accession>A0ABR3QSN1</accession>
<gene>
    <name evidence="1" type="ORF">SLS60_009850</name>
</gene>
<dbReference type="InterPro" id="IPR038883">
    <property type="entry name" value="AN11006-like"/>
</dbReference>
<dbReference type="PANTHER" id="PTHR42085:SF1">
    <property type="entry name" value="F-BOX DOMAIN-CONTAINING PROTEIN"/>
    <property type="match status" value="1"/>
</dbReference>
<organism evidence="1 2">
    <name type="scientific">Paraconiothyrium brasiliense</name>
    <dbReference type="NCBI Taxonomy" id="300254"/>
    <lineage>
        <taxon>Eukaryota</taxon>
        <taxon>Fungi</taxon>
        <taxon>Dikarya</taxon>
        <taxon>Ascomycota</taxon>
        <taxon>Pezizomycotina</taxon>
        <taxon>Dothideomycetes</taxon>
        <taxon>Pleosporomycetidae</taxon>
        <taxon>Pleosporales</taxon>
        <taxon>Massarineae</taxon>
        <taxon>Didymosphaeriaceae</taxon>
        <taxon>Paraconiothyrium</taxon>
    </lineage>
</organism>
<dbReference type="PANTHER" id="PTHR42085">
    <property type="entry name" value="F-BOX DOMAIN-CONTAINING PROTEIN"/>
    <property type="match status" value="1"/>
</dbReference>
<comment type="caution">
    <text evidence="1">The sequence shown here is derived from an EMBL/GenBank/DDBJ whole genome shotgun (WGS) entry which is preliminary data.</text>
</comment>
<proteinExistence type="predicted"/>
<protein>
    <submittedName>
        <fullName evidence="1">Uncharacterized protein</fullName>
    </submittedName>
</protein>
<evidence type="ECO:0000313" key="2">
    <source>
        <dbReference type="Proteomes" id="UP001521785"/>
    </source>
</evidence>